<dbReference type="GO" id="GO:0050793">
    <property type="term" value="P:regulation of developmental process"/>
    <property type="evidence" value="ECO:0007669"/>
    <property type="project" value="UniProtKB-ARBA"/>
</dbReference>
<evidence type="ECO:0000259" key="17">
    <source>
        <dbReference type="PROSITE" id="PS50057"/>
    </source>
</evidence>
<evidence type="ECO:0000256" key="13">
    <source>
        <dbReference type="ARBA" id="ARBA00051245"/>
    </source>
</evidence>
<proteinExistence type="predicted"/>
<dbReference type="PANTHER" id="PTHR45807:SF7">
    <property type="entry name" value="TYROSINE-PROTEIN KINASE HOPSCOTCH"/>
    <property type="match status" value="1"/>
</dbReference>
<dbReference type="PROSITE" id="PS50011">
    <property type="entry name" value="PROTEIN_KINASE_DOM"/>
    <property type="match status" value="2"/>
</dbReference>
<dbReference type="Gene3D" id="1.10.510.10">
    <property type="entry name" value="Transferase(Phosphotransferase) domain 1"/>
    <property type="match status" value="2"/>
</dbReference>
<dbReference type="CDD" id="cd09921">
    <property type="entry name" value="SH2_Jak_family"/>
    <property type="match status" value="1"/>
</dbReference>
<feature type="domain" description="FERM" evidence="17">
    <location>
        <begin position="2"/>
        <end position="306"/>
    </location>
</feature>
<evidence type="ECO:0000259" key="16">
    <source>
        <dbReference type="PROSITE" id="PS50011"/>
    </source>
</evidence>
<dbReference type="OMA" id="FLPRCMR"/>
<dbReference type="GO" id="GO:0019221">
    <property type="term" value="P:cytokine-mediated signaling pathway"/>
    <property type="evidence" value="ECO:0007669"/>
    <property type="project" value="TreeGrafter"/>
</dbReference>
<evidence type="ECO:0000256" key="11">
    <source>
        <dbReference type="ARBA" id="ARBA00023137"/>
    </source>
</evidence>
<dbReference type="AlphaFoldDB" id="A0A7R8UDK1"/>
<dbReference type="Pfam" id="PF18377">
    <property type="entry name" value="FERM_F2"/>
    <property type="match status" value="1"/>
</dbReference>
<dbReference type="InterPro" id="IPR019749">
    <property type="entry name" value="Band_41_domain"/>
</dbReference>
<dbReference type="InterPro" id="IPR020635">
    <property type="entry name" value="Tyr_kinase_cat_dom"/>
</dbReference>
<dbReference type="InterPro" id="IPR041155">
    <property type="entry name" value="FERM_F1"/>
</dbReference>
<evidence type="ECO:0000256" key="8">
    <source>
        <dbReference type="ARBA" id="ARBA00022840"/>
    </source>
</evidence>
<dbReference type="Pfam" id="PF21990">
    <property type="entry name" value="SH2_1"/>
    <property type="match status" value="1"/>
</dbReference>
<keyword evidence="8 14" id="KW-0067">ATP-binding</keyword>
<dbReference type="Pfam" id="PF07714">
    <property type="entry name" value="PK_Tyr_Ser-Thr"/>
    <property type="match status" value="2"/>
</dbReference>
<dbReference type="GO" id="GO:0007259">
    <property type="term" value="P:cell surface receptor signaling pathway via JAK-STAT"/>
    <property type="evidence" value="ECO:0007669"/>
    <property type="project" value="TreeGrafter"/>
</dbReference>
<reference evidence="18 19" key="1">
    <citation type="submission" date="2020-11" db="EMBL/GenBank/DDBJ databases">
        <authorList>
            <person name="Wallbank WR R."/>
            <person name="Pardo Diaz C."/>
            <person name="Kozak K."/>
            <person name="Martin S."/>
            <person name="Jiggins C."/>
            <person name="Moest M."/>
            <person name="Warren A I."/>
            <person name="Generalovic N T."/>
            <person name="Byers J.R.P. K."/>
            <person name="Montejo-Kovacevich G."/>
            <person name="Yen C E."/>
        </authorList>
    </citation>
    <scope>NUCLEOTIDE SEQUENCE [LARGE SCALE GENOMIC DNA]</scope>
</reference>
<comment type="catalytic activity">
    <reaction evidence="13">
        <text>L-tyrosyl-[protein] + ATP = O-phospho-L-tyrosyl-[protein] + ADP + H(+)</text>
        <dbReference type="Rhea" id="RHEA:10596"/>
        <dbReference type="Rhea" id="RHEA-COMP:10136"/>
        <dbReference type="Rhea" id="RHEA-COMP:20101"/>
        <dbReference type="ChEBI" id="CHEBI:15378"/>
        <dbReference type="ChEBI" id="CHEBI:30616"/>
        <dbReference type="ChEBI" id="CHEBI:46858"/>
        <dbReference type="ChEBI" id="CHEBI:61978"/>
        <dbReference type="ChEBI" id="CHEBI:456216"/>
        <dbReference type="EC" id="2.7.10.2"/>
    </reaction>
</comment>
<dbReference type="GO" id="GO:0035556">
    <property type="term" value="P:intracellular signal transduction"/>
    <property type="evidence" value="ECO:0007669"/>
    <property type="project" value="TreeGrafter"/>
</dbReference>
<dbReference type="EMBL" id="LR899009">
    <property type="protein sequence ID" value="CAD7078762.1"/>
    <property type="molecule type" value="Genomic_DNA"/>
</dbReference>
<dbReference type="SUPFAM" id="SSF55550">
    <property type="entry name" value="SH2 domain"/>
    <property type="match status" value="1"/>
</dbReference>
<sequence length="1068" mass="124493">MSIGSIYVFNYKTKEFDTVPFRSDDTSESICISMSKRLNIAPVTRLLFGLRLTGTQTWMPLSHSLQSGIKYDFRMRFKIPQLTTLKKFDLPTYDYFYHQVRYDLVNDKIPEIKYPAFKDNVLGLGVVDMYIDMIEKSMSIEDLEKNYKRYIPKELVRNHLYFAKRIIQKGLRDIKKKDHDIFYVKGTYLETVKNLAPNYLIEEYHGKADYLPEDEFESGTCPVTIEFNPFHEEQPGLRVYYNYKKEWKHITRLENIYSMCRESEDVVSLELSEHPNGFKLYFNNIADLESFITYVAGYYRLSVKWTEDLCTRYTTPSLQELKELKCHGPIGGEFSYATIREKSNREGSCIVRQCEKNYDTYFIDINTKGPQTETFKITRHGQQWILHIQECERAFDRLSDLIQSIDTKSSLKFRIPMSKYDKPPLLLICLPRNQITSNKFVTKVSEADLHRNRVQIIDPKIDLRWYKNSQRLCEDGRMIQMRADWLLRDHTNLSVTLKMLKFDKDFNDFMQLANRWSKMYSIEFLKLYGLTLSTPYTLVMEHSPFGPLNKFLLGKESIPLLCLLEAVHSLARAVVYMQEKRIIHGFIRCSKLQVIKFNAGANLLLVKLADPGFPKPYNMQDMPWIPCEYYDNPQLAKEDLAAELWAFATTVLEIFSQGRSPQYSRDELPHLRDNYDRNNGLAPVSCPNCPAQILAIIRDGWSKDPDKRFSQQNIFARLSSAKQALTPNYARPKIPDDNDETASLRSESDYSDTTEEIYLNGHSDSESIERTPQLNSAVSHHAFDMTNSVHLLKNGKLTCEHKIGEGHYGLVFKGVYQLKNRKDPIPVAIKTLNERNHARDFKREIRIMQTLKHPNIVRILDHVDDGTTQSIIMEYIECGAFSIYLSANKPRLTNERLLRFAYDIAKGMHYLRTQNVIHRDLAARNILVGNDCLKISDFGLAQFADRDGYYYTQNRYRDLPVLWYSLEALRTNKFSFQSDVWSYGVTLFEVFSRGQPPEFTNGGEIDAATVISKLELGERLPRPELCTENIYNELMVPCWHVDPKRRPDFHEIMGKIEVILSDYGEVIL</sequence>
<keyword evidence="11" id="KW-0829">Tyrosine-protein kinase</keyword>
<dbReference type="InterPro" id="IPR035963">
    <property type="entry name" value="FERM_2"/>
</dbReference>
<dbReference type="InterPro" id="IPR008266">
    <property type="entry name" value="Tyr_kinase_AS"/>
</dbReference>
<dbReference type="Proteomes" id="UP000594454">
    <property type="component" value="Chromosome 1"/>
</dbReference>
<dbReference type="OrthoDB" id="1915767at2759"/>
<dbReference type="InterPro" id="IPR011009">
    <property type="entry name" value="Kinase-like_dom_sf"/>
</dbReference>
<dbReference type="GO" id="GO:0005126">
    <property type="term" value="F:cytokine receptor binding"/>
    <property type="evidence" value="ECO:0007669"/>
    <property type="project" value="TreeGrafter"/>
</dbReference>
<evidence type="ECO:0000256" key="4">
    <source>
        <dbReference type="ARBA" id="ARBA00022679"/>
    </source>
</evidence>
<evidence type="ECO:0000256" key="7">
    <source>
        <dbReference type="ARBA" id="ARBA00022777"/>
    </source>
</evidence>
<feature type="binding site" evidence="14">
    <location>
        <position position="830"/>
    </location>
    <ligand>
        <name>ATP</name>
        <dbReference type="ChEBI" id="CHEBI:30616"/>
    </ligand>
</feature>
<feature type="domain" description="Protein kinase" evidence="16">
    <location>
        <begin position="797"/>
        <end position="1060"/>
    </location>
</feature>
<dbReference type="GO" id="GO:0004715">
    <property type="term" value="F:non-membrane spanning protein tyrosine kinase activity"/>
    <property type="evidence" value="ECO:0007669"/>
    <property type="project" value="UniProtKB-EC"/>
</dbReference>
<dbReference type="InterPro" id="IPR000980">
    <property type="entry name" value="SH2"/>
</dbReference>
<comment type="catalytic activity">
    <reaction evidence="12">
        <text>L-tyrosyl-[protein] + ATP = O-phospho-L-tyrosyl-[protein] + ADP + H(+)</text>
        <dbReference type="Rhea" id="RHEA:10596"/>
        <dbReference type="Rhea" id="RHEA-COMP:10136"/>
        <dbReference type="Rhea" id="RHEA-COMP:20101"/>
        <dbReference type="ChEBI" id="CHEBI:15378"/>
        <dbReference type="ChEBI" id="CHEBI:30616"/>
        <dbReference type="ChEBI" id="CHEBI:46858"/>
        <dbReference type="ChEBI" id="CHEBI:61978"/>
        <dbReference type="ChEBI" id="CHEBI:456216"/>
        <dbReference type="EC" id="2.7.10.1"/>
    </reaction>
</comment>
<accession>A0A7R8UDK1</accession>
<dbReference type="SMART" id="SM00219">
    <property type="entry name" value="TyrKc"/>
    <property type="match status" value="1"/>
</dbReference>
<dbReference type="CDD" id="cd14473">
    <property type="entry name" value="FERM_B-lobe"/>
    <property type="match status" value="1"/>
</dbReference>
<dbReference type="SUPFAM" id="SSF47031">
    <property type="entry name" value="Second domain of FERM"/>
    <property type="match status" value="1"/>
</dbReference>
<evidence type="ECO:0000256" key="6">
    <source>
        <dbReference type="ARBA" id="ARBA00022741"/>
    </source>
</evidence>
<dbReference type="InterPro" id="IPR041046">
    <property type="entry name" value="FERM_F2"/>
</dbReference>
<dbReference type="InterPro" id="IPR017441">
    <property type="entry name" value="Protein_kinase_ATP_BS"/>
</dbReference>
<keyword evidence="9" id="KW-0727">SH2 domain</keyword>
<dbReference type="GO" id="GO:0071944">
    <property type="term" value="C:cell periphery"/>
    <property type="evidence" value="ECO:0007669"/>
    <property type="project" value="UniProtKB-ARBA"/>
</dbReference>
<dbReference type="PROSITE" id="PS00109">
    <property type="entry name" value="PROTEIN_KINASE_TYR"/>
    <property type="match status" value="1"/>
</dbReference>
<dbReference type="GO" id="GO:0051130">
    <property type="term" value="P:positive regulation of cellular component organization"/>
    <property type="evidence" value="ECO:0007669"/>
    <property type="project" value="UniProtKB-ARBA"/>
</dbReference>
<evidence type="ECO:0000256" key="14">
    <source>
        <dbReference type="PROSITE-ProRule" id="PRU10141"/>
    </source>
</evidence>
<dbReference type="Gene3D" id="3.30.505.10">
    <property type="entry name" value="SH2 domain"/>
    <property type="match status" value="1"/>
</dbReference>
<evidence type="ECO:0000256" key="2">
    <source>
        <dbReference type="ARBA" id="ARBA00011903"/>
    </source>
</evidence>
<dbReference type="CDD" id="cd00192">
    <property type="entry name" value="PTKc"/>
    <property type="match status" value="1"/>
</dbReference>
<keyword evidence="3" id="KW-0597">Phosphoprotein</keyword>
<dbReference type="GO" id="GO:0005524">
    <property type="term" value="F:ATP binding"/>
    <property type="evidence" value="ECO:0007669"/>
    <property type="project" value="UniProtKB-UniRule"/>
</dbReference>
<evidence type="ECO:0000256" key="3">
    <source>
        <dbReference type="ARBA" id="ARBA00022553"/>
    </source>
</evidence>
<keyword evidence="19" id="KW-1185">Reference proteome</keyword>
<dbReference type="GO" id="GO:0030182">
    <property type="term" value="P:neuron differentiation"/>
    <property type="evidence" value="ECO:0007669"/>
    <property type="project" value="UniProtKB-ARBA"/>
</dbReference>
<evidence type="ECO:0000256" key="15">
    <source>
        <dbReference type="SAM" id="MobiDB-lite"/>
    </source>
</evidence>
<evidence type="ECO:0000313" key="18">
    <source>
        <dbReference type="EMBL" id="CAD7078762.1"/>
    </source>
</evidence>
<dbReference type="InterPro" id="IPR036860">
    <property type="entry name" value="SH2_dom_sf"/>
</dbReference>
<evidence type="ECO:0000256" key="5">
    <source>
        <dbReference type="ARBA" id="ARBA00022737"/>
    </source>
</evidence>
<dbReference type="GO" id="GO:0048468">
    <property type="term" value="P:cell development"/>
    <property type="evidence" value="ECO:0007669"/>
    <property type="project" value="UniProtKB-ARBA"/>
</dbReference>
<evidence type="ECO:0000256" key="12">
    <source>
        <dbReference type="ARBA" id="ARBA00051243"/>
    </source>
</evidence>
<dbReference type="GO" id="GO:0002009">
    <property type="term" value="P:morphogenesis of an epithelium"/>
    <property type="evidence" value="ECO:0007669"/>
    <property type="project" value="UniProtKB-ARBA"/>
</dbReference>
<keyword evidence="5" id="KW-0677">Repeat</keyword>
<evidence type="ECO:0000313" key="19">
    <source>
        <dbReference type="Proteomes" id="UP000594454"/>
    </source>
</evidence>
<dbReference type="GO" id="GO:0004714">
    <property type="term" value="F:transmembrane receptor protein tyrosine kinase activity"/>
    <property type="evidence" value="ECO:0007669"/>
    <property type="project" value="UniProtKB-EC"/>
</dbReference>
<evidence type="ECO:0000256" key="9">
    <source>
        <dbReference type="ARBA" id="ARBA00022999"/>
    </source>
</evidence>
<evidence type="ECO:0000256" key="10">
    <source>
        <dbReference type="ARBA" id="ARBA00023136"/>
    </source>
</evidence>
<dbReference type="InterPro" id="IPR001245">
    <property type="entry name" value="Ser-Thr/Tyr_kinase_cat_dom"/>
</dbReference>
<dbReference type="GO" id="GO:0005829">
    <property type="term" value="C:cytosol"/>
    <property type="evidence" value="ECO:0007669"/>
    <property type="project" value="TreeGrafter"/>
</dbReference>
<dbReference type="FunFam" id="1.10.510.10:FF:001512">
    <property type="entry name" value="Receptor tyrosine-protein kinase erbB-2"/>
    <property type="match status" value="1"/>
</dbReference>
<comment type="subcellular location">
    <subcellularLocation>
        <location evidence="1">Endomembrane system</location>
    </subcellularLocation>
</comment>
<evidence type="ECO:0000256" key="1">
    <source>
        <dbReference type="ARBA" id="ARBA00004308"/>
    </source>
</evidence>
<dbReference type="EC" id="2.7.10.2" evidence="2"/>
<dbReference type="InterPro" id="IPR000719">
    <property type="entry name" value="Prot_kinase_dom"/>
</dbReference>
<gene>
    <name evidence="18" type="ORF">HERILL_LOCUS2014</name>
</gene>
<keyword evidence="7" id="KW-0418">Kinase</keyword>
<dbReference type="PROSITE" id="PS00107">
    <property type="entry name" value="PROTEIN_KINASE_ATP"/>
    <property type="match status" value="1"/>
</dbReference>
<feature type="region of interest" description="Disordered" evidence="15">
    <location>
        <begin position="726"/>
        <end position="754"/>
    </location>
</feature>
<dbReference type="GO" id="GO:0012505">
    <property type="term" value="C:endomembrane system"/>
    <property type="evidence" value="ECO:0007669"/>
    <property type="project" value="UniProtKB-SubCell"/>
</dbReference>
<keyword evidence="4" id="KW-0808">Transferase</keyword>
<dbReference type="InterPro" id="IPR051286">
    <property type="entry name" value="JAK"/>
</dbReference>
<dbReference type="GO" id="GO:0009887">
    <property type="term" value="P:animal organ morphogenesis"/>
    <property type="evidence" value="ECO:0007669"/>
    <property type="project" value="UniProtKB-ARBA"/>
</dbReference>
<dbReference type="Pfam" id="PF18379">
    <property type="entry name" value="FERM_F1"/>
    <property type="match status" value="1"/>
</dbReference>
<dbReference type="FunCoup" id="A0A7R8UDK1">
    <property type="interactions" value="639"/>
</dbReference>
<protein>
    <recommendedName>
        <fullName evidence="2">non-specific protein-tyrosine kinase</fullName>
        <ecNumber evidence="2">2.7.10.2</ecNumber>
    </recommendedName>
</protein>
<dbReference type="PANTHER" id="PTHR45807">
    <property type="entry name" value="TYROSINE-PROTEIN KINASE HOPSCOTCH"/>
    <property type="match status" value="1"/>
</dbReference>
<name>A0A7R8UDK1_HERIL</name>
<keyword evidence="6 14" id="KW-0547">Nucleotide-binding</keyword>
<dbReference type="PROSITE" id="PS50057">
    <property type="entry name" value="FERM_3"/>
    <property type="match status" value="1"/>
</dbReference>
<dbReference type="InterPro" id="IPR019748">
    <property type="entry name" value="FERM_central"/>
</dbReference>
<dbReference type="InParanoid" id="A0A7R8UDK1"/>
<keyword evidence="10" id="KW-0472">Membrane</keyword>
<organism evidence="18 19">
    <name type="scientific">Hermetia illucens</name>
    <name type="common">Black soldier fly</name>
    <dbReference type="NCBI Taxonomy" id="343691"/>
    <lineage>
        <taxon>Eukaryota</taxon>
        <taxon>Metazoa</taxon>
        <taxon>Ecdysozoa</taxon>
        <taxon>Arthropoda</taxon>
        <taxon>Hexapoda</taxon>
        <taxon>Insecta</taxon>
        <taxon>Pterygota</taxon>
        <taxon>Neoptera</taxon>
        <taxon>Endopterygota</taxon>
        <taxon>Diptera</taxon>
        <taxon>Brachycera</taxon>
        <taxon>Stratiomyomorpha</taxon>
        <taxon>Stratiomyidae</taxon>
        <taxon>Hermetiinae</taxon>
        <taxon>Hermetia</taxon>
    </lineage>
</organism>
<dbReference type="SUPFAM" id="SSF56112">
    <property type="entry name" value="Protein kinase-like (PK-like)"/>
    <property type="match status" value="2"/>
</dbReference>
<feature type="domain" description="Protein kinase" evidence="16">
    <location>
        <begin position="466"/>
        <end position="725"/>
    </location>
</feature>
<dbReference type="InterPro" id="IPR000299">
    <property type="entry name" value="FERM_domain"/>
</dbReference>
<dbReference type="SMART" id="SM00295">
    <property type="entry name" value="B41"/>
    <property type="match status" value="1"/>
</dbReference>
<dbReference type="PRINTS" id="PR00109">
    <property type="entry name" value="TYRKINASE"/>
</dbReference>